<evidence type="ECO:0000313" key="2">
    <source>
        <dbReference type="Proteomes" id="UP001595386"/>
    </source>
</evidence>
<dbReference type="Pfam" id="PF02586">
    <property type="entry name" value="SRAP"/>
    <property type="match status" value="1"/>
</dbReference>
<dbReference type="Proteomes" id="UP001595386">
    <property type="component" value="Unassembled WGS sequence"/>
</dbReference>
<organism evidence="1 2">
    <name type="scientific">Halomonas tibetensis</name>
    <dbReference type="NCBI Taxonomy" id="2259590"/>
    <lineage>
        <taxon>Bacteria</taxon>
        <taxon>Pseudomonadati</taxon>
        <taxon>Pseudomonadota</taxon>
        <taxon>Gammaproteobacteria</taxon>
        <taxon>Oceanospirillales</taxon>
        <taxon>Halomonadaceae</taxon>
        <taxon>Halomonas</taxon>
    </lineage>
</organism>
<evidence type="ECO:0000313" key="1">
    <source>
        <dbReference type="EMBL" id="MFC2992949.1"/>
    </source>
</evidence>
<sequence length="125" mass="13932">MPGWLEDAENGLTDAFHMLLAGLAEDLRHLDDRIDTVTANIENQVQTDAGGEALDDIAREIYDRMPLVLDDQSLEAWLDPVLTEREAIRAALNHLEAEALAAWPVSTRVNRSNQEGAYLVERVIP</sequence>
<name>A0ABV7B9P1_9GAMM</name>
<dbReference type="Gene3D" id="3.90.1680.10">
    <property type="entry name" value="SOS response associated peptidase-like"/>
    <property type="match status" value="1"/>
</dbReference>
<reference evidence="2" key="1">
    <citation type="journal article" date="2019" name="Int. J. Syst. Evol. Microbiol.">
        <title>The Global Catalogue of Microorganisms (GCM) 10K type strain sequencing project: providing services to taxonomists for standard genome sequencing and annotation.</title>
        <authorList>
            <consortium name="The Broad Institute Genomics Platform"/>
            <consortium name="The Broad Institute Genome Sequencing Center for Infectious Disease"/>
            <person name="Wu L."/>
            <person name="Ma J."/>
        </authorList>
    </citation>
    <scope>NUCLEOTIDE SEQUENCE [LARGE SCALE GENOMIC DNA]</scope>
    <source>
        <strain evidence="2">KCTC 52660</strain>
    </source>
</reference>
<accession>A0ABV7B9P1</accession>
<dbReference type="SUPFAM" id="SSF143081">
    <property type="entry name" value="BB1717-like"/>
    <property type="match status" value="1"/>
</dbReference>
<gene>
    <name evidence="1" type="ORF">ACFODV_12980</name>
</gene>
<dbReference type="EMBL" id="JBHRSQ010000017">
    <property type="protein sequence ID" value="MFC2992949.1"/>
    <property type="molecule type" value="Genomic_DNA"/>
</dbReference>
<comment type="caution">
    <text evidence="1">The sequence shown here is derived from an EMBL/GenBank/DDBJ whole genome shotgun (WGS) entry which is preliminary data.</text>
</comment>
<keyword evidence="2" id="KW-1185">Reference proteome</keyword>
<protein>
    <submittedName>
        <fullName evidence="1">SOS response-associated peptidase family protein</fullName>
    </submittedName>
</protein>
<dbReference type="InterPro" id="IPR003738">
    <property type="entry name" value="SRAP"/>
</dbReference>
<dbReference type="RefSeq" id="WP_379760116.1">
    <property type="nucleotide sequence ID" value="NZ_JBHRSQ010000017.1"/>
</dbReference>
<dbReference type="InterPro" id="IPR036590">
    <property type="entry name" value="SRAP-like"/>
</dbReference>
<proteinExistence type="predicted"/>